<protein>
    <submittedName>
        <fullName evidence="1">Uncharacterized protein</fullName>
    </submittedName>
</protein>
<keyword evidence="2" id="KW-1185">Reference proteome</keyword>
<proteinExistence type="predicted"/>
<comment type="caution">
    <text evidence="1">The sequence shown here is derived from an EMBL/GenBank/DDBJ whole genome shotgun (WGS) entry which is preliminary data.</text>
</comment>
<sequence length="134" mass="15276">MHKANKNSTLCNPSSLKEPTVLLRTERWWHAGHRTRREICRDLLIKVFLHQGFYCIKSRHSYFTHQSYFPFGLAPIAVTRRPRTIPQSQGLESACRILPQHHSPRCGTAQAFNGPMNAHLAQLTDKLVGSIVCS</sequence>
<accession>A0AAV3ZMM2</accession>
<evidence type="ECO:0000313" key="1">
    <source>
        <dbReference type="EMBL" id="GFN96077.1"/>
    </source>
</evidence>
<organism evidence="1 2">
    <name type="scientific">Plakobranchus ocellatus</name>
    <dbReference type="NCBI Taxonomy" id="259542"/>
    <lineage>
        <taxon>Eukaryota</taxon>
        <taxon>Metazoa</taxon>
        <taxon>Spiralia</taxon>
        <taxon>Lophotrochozoa</taxon>
        <taxon>Mollusca</taxon>
        <taxon>Gastropoda</taxon>
        <taxon>Heterobranchia</taxon>
        <taxon>Euthyneura</taxon>
        <taxon>Panpulmonata</taxon>
        <taxon>Sacoglossa</taxon>
        <taxon>Placobranchoidea</taxon>
        <taxon>Plakobranchidae</taxon>
        <taxon>Plakobranchus</taxon>
    </lineage>
</organism>
<name>A0AAV3ZMM2_9GAST</name>
<dbReference type="AlphaFoldDB" id="A0AAV3ZMM2"/>
<reference evidence="1 2" key="1">
    <citation type="journal article" date="2021" name="Elife">
        <title>Chloroplast acquisition without the gene transfer in kleptoplastic sea slugs, Plakobranchus ocellatus.</title>
        <authorList>
            <person name="Maeda T."/>
            <person name="Takahashi S."/>
            <person name="Yoshida T."/>
            <person name="Shimamura S."/>
            <person name="Takaki Y."/>
            <person name="Nagai Y."/>
            <person name="Toyoda A."/>
            <person name="Suzuki Y."/>
            <person name="Arimoto A."/>
            <person name="Ishii H."/>
            <person name="Satoh N."/>
            <person name="Nishiyama T."/>
            <person name="Hasebe M."/>
            <person name="Maruyama T."/>
            <person name="Minagawa J."/>
            <person name="Obokata J."/>
            <person name="Shigenobu S."/>
        </authorList>
    </citation>
    <scope>NUCLEOTIDE SEQUENCE [LARGE SCALE GENOMIC DNA]</scope>
</reference>
<evidence type="ECO:0000313" key="2">
    <source>
        <dbReference type="Proteomes" id="UP000735302"/>
    </source>
</evidence>
<gene>
    <name evidence="1" type="ORF">PoB_002258300</name>
</gene>
<dbReference type="Proteomes" id="UP000735302">
    <property type="component" value="Unassembled WGS sequence"/>
</dbReference>
<dbReference type="EMBL" id="BLXT01002641">
    <property type="protein sequence ID" value="GFN96077.1"/>
    <property type="molecule type" value="Genomic_DNA"/>
</dbReference>